<name>A0A1V0S9S2_9VIRU</name>
<organism evidence="1">
    <name type="scientific">Catovirus CTV1</name>
    <dbReference type="NCBI Taxonomy" id="1977631"/>
    <lineage>
        <taxon>Viruses</taxon>
        <taxon>Varidnaviria</taxon>
        <taxon>Bamfordvirae</taxon>
        <taxon>Nucleocytoviricota</taxon>
        <taxon>Megaviricetes</taxon>
        <taxon>Imitervirales</taxon>
        <taxon>Mimiviridae</taxon>
        <taxon>Klosneuvirinae</taxon>
        <taxon>Catovirus</taxon>
    </lineage>
</organism>
<proteinExistence type="predicted"/>
<sequence>MSNITISFENDDRTIEVDEDTIKKIPFLQSYCNFNNSVDKPNILHLENYSYEDCELVLDTVKNKKCNLMDMVKNELTKKFEMLDFFGVLSEDIVKLYMTRINDHLKMFRDNDIISLQQFVGNSNRKIIDYNLGIQFYSIISKHKHIVPYYNYMDYIFIGNVPIPVKISKECSLFSIESMTKDNFSSVKNLDGKVNKLFFFCFCLIFGLDDNKYLDMCNKKYAHDLYLLIKINYQTDKIIYISRELKKQSVQYILDNYKYLSSPSYLFNGSNIELVCQFMRYYRQLRYNCKLKDDSSFFMSDEDYNIMNNRDKYINIIDENQSGGFSESGFIVID</sequence>
<gene>
    <name evidence="1" type="ORF">Catovirus_1_517</name>
</gene>
<dbReference type="EMBL" id="KY684083">
    <property type="protein sequence ID" value="ARF08467.1"/>
    <property type="molecule type" value="Genomic_DNA"/>
</dbReference>
<protein>
    <submittedName>
        <fullName evidence="1">Uncharacterized protein</fullName>
    </submittedName>
</protein>
<reference evidence="1" key="1">
    <citation type="journal article" date="2017" name="Science">
        <title>Giant viruses with an expanded complement of translation system components.</title>
        <authorList>
            <person name="Schulz F."/>
            <person name="Yutin N."/>
            <person name="Ivanova N.N."/>
            <person name="Ortega D.R."/>
            <person name="Lee T.K."/>
            <person name="Vierheilig J."/>
            <person name="Daims H."/>
            <person name="Horn M."/>
            <person name="Wagner M."/>
            <person name="Jensen G.J."/>
            <person name="Kyrpides N.C."/>
            <person name="Koonin E.V."/>
            <person name="Woyke T."/>
        </authorList>
    </citation>
    <scope>NUCLEOTIDE SEQUENCE</scope>
    <source>
        <strain evidence="1">CTV1</strain>
    </source>
</reference>
<evidence type="ECO:0000313" key="1">
    <source>
        <dbReference type="EMBL" id="ARF08467.1"/>
    </source>
</evidence>
<accession>A0A1V0S9S2</accession>